<dbReference type="PANTHER" id="PTHR35535:SF2">
    <property type="entry name" value="DUF306 DOMAIN-CONTAINING PROTEIN"/>
    <property type="match status" value="1"/>
</dbReference>
<comment type="caution">
    <text evidence="3">The sequence shown here is derived from an EMBL/GenBank/DDBJ whole genome shotgun (WGS) entry which is preliminary data.</text>
</comment>
<feature type="domain" description="DUF306" evidence="2">
    <location>
        <begin position="154"/>
        <end position="260"/>
    </location>
</feature>
<evidence type="ECO:0000313" key="4">
    <source>
        <dbReference type="Proteomes" id="UP000638648"/>
    </source>
</evidence>
<proteinExistence type="predicted"/>
<dbReference type="Proteomes" id="UP000638648">
    <property type="component" value="Unassembled WGS sequence"/>
</dbReference>
<keyword evidence="4" id="KW-1185">Reference proteome</keyword>
<dbReference type="Pfam" id="PF03724">
    <property type="entry name" value="META"/>
    <property type="match status" value="2"/>
</dbReference>
<reference evidence="3" key="1">
    <citation type="submission" date="2020-10" db="EMBL/GenBank/DDBJ databases">
        <title>Sequencing the genomes of 1000 actinobacteria strains.</title>
        <authorList>
            <person name="Klenk H.-P."/>
        </authorList>
    </citation>
    <scope>NUCLEOTIDE SEQUENCE</scope>
    <source>
        <strain evidence="3">DSM 45354</strain>
    </source>
</reference>
<evidence type="ECO:0000313" key="3">
    <source>
        <dbReference type="EMBL" id="MBE1612411.1"/>
    </source>
</evidence>
<name>A0A927N4A6_9ACTN</name>
<dbReference type="RefSeq" id="WP_192755462.1">
    <property type="nucleotide sequence ID" value="NZ_BAABJL010000194.1"/>
</dbReference>
<dbReference type="InterPro" id="IPR053147">
    <property type="entry name" value="Hsp_HslJ-like"/>
</dbReference>
<keyword evidence="3" id="KW-0346">Stress response</keyword>
<dbReference type="AlphaFoldDB" id="A0A927N4A6"/>
<organism evidence="3 4">
    <name type="scientific">Actinopolymorpha pittospori</name>
    <dbReference type="NCBI Taxonomy" id="648752"/>
    <lineage>
        <taxon>Bacteria</taxon>
        <taxon>Bacillati</taxon>
        <taxon>Actinomycetota</taxon>
        <taxon>Actinomycetes</taxon>
        <taxon>Propionibacteriales</taxon>
        <taxon>Actinopolymorphaceae</taxon>
        <taxon>Actinopolymorpha</taxon>
    </lineage>
</organism>
<protein>
    <submittedName>
        <fullName evidence="3">Heat shock protein HslJ</fullName>
    </submittedName>
</protein>
<feature type="domain" description="DUF306" evidence="2">
    <location>
        <begin position="55"/>
        <end position="143"/>
    </location>
</feature>
<accession>A0A927N4A6</accession>
<sequence>MGPGRFAATLTLALFALTLPGCGDRSGTTVGAAGGEPRGRTYLSTEVTEDERPRPLVPGTRIRLEFASDGRLLLSAGCSLMQGPASLDDGRIDAGQLAVTDLGCDPKRHAQDRWLADLIEAGPSWRVADDQLILSGEKARVVLLDREVADPDRRLEGTRWQPTLVEGDVASTGPHFARVQVVFTSGQVRGFSGCNRFSGPATPTGDQIEFGPIMATQRGCEGDAGRTEDAVFAVLRSGRVTATVEADRLRLDGPDGRGLVLTARPASR</sequence>
<evidence type="ECO:0000259" key="2">
    <source>
        <dbReference type="Pfam" id="PF03724"/>
    </source>
</evidence>
<dbReference type="EMBL" id="JADBEM010000001">
    <property type="protein sequence ID" value="MBE1612411.1"/>
    <property type="molecule type" value="Genomic_DNA"/>
</dbReference>
<dbReference type="InterPro" id="IPR005184">
    <property type="entry name" value="DUF306_Meta_HslJ"/>
</dbReference>
<evidence type="ECO:0000256" key="1">
    <source>
        <dbReference type="SAM" id="MobiDB-lite"/>
    </source>
</evidence>
<dbReference type="InterPro" id="IPR038670">
    <property type="entry name" value="HslJ-like_sf"/>
</dbReference>
<gene>
    <name evidence="3" type="ORF">HEB94_009259</name>
</gene>
<dbReference type="PANTHER" id="PTHR35535">
    <property type="entry name" value="HEAT SHOCK PROTEIN HSLJ"/>
    <property type="match status" value="1"/>
</dbReference>
<dbReference type="Gene3D" id="2.40.128.270">
    <property type="match status" value="2"/>
</dbReference>
<feature type="region of interest" description="Disordered" evidence="1">
    <location>
        <begin position="28"/>
        <end position="53"/>
    </location>
</feature>